<dbReference type="EMBL" id="CP003642">
    <property type="protein sequence ID" value="AFZ27630.1"/>
    <property type="molecule type" value="Genomic_DNA"/>
</dbReference>
<dbReference type="Proteomes" id="UP000010475">
    <property type="component" value="Chromosome"/>
</dbReference>
<proteinExistence type="predicted"/>
<name>K9X4N8_9NOST</name>
<evidence type="ECO:0000313" key="2">
    <source>
        <dbReference type="Proteomes" id="UP000010475"/>
    </source>
</evidence>
<organism evidence="1 2">
    <name type="scientific">Cylindrospermum stagnale PCC 7417</name>
    <dbReference type="NCBI Taxonomy" id="56107"/>
    <lineage>
        <taxon>Bacteria</taxon>
        <taxon>Bacillati</taxon>
        <taxon>Cyanobacteriota</taxon>
        <taxon>Cyanophyceae</taxon>
        <taxon>Nostocales</taxon>
        <taxon>Nostocaceae</taxon>
        <taxon>Cylindrospermum</taxon>
    </lineage>
</organism>
<sequence>MASVTDDFSRIGISGRRVKNLGQPTIRDFQIKKYPKTDAKILSISPVSVFSVPLRFVYLDNLFLGNPLTNDEPKFAGG</sequence>
<accession>K9X4N8</accession>
<gene>
    <name evidence="1" type="ORF">Cylst_5629</name>
</gene>
<dbReference type="HOGENOM" id="CLU_2616113_0_0_3"/>
<evidence type="ECO:0000313" key="1">
    <source>
        <dbReference type="EMBL" id="AFZ27630.1"/>
    </source>
</evidence>
<dbReference type="STRING" id="56107.Cylst_5629"/>
<dbReference type="KEGG" id="csg:Cylst_5629"/>
<keyword evidence="2" id="KW-1185">Reference proteome</keyword>
<reference evidence="1 2" key="1">
    <citation type="submission" date="2012-06" db="EMBL/GenBank/DDBJ databases">
        <title>Finished chromosome of genome of Cylindrospermum stagnale PCC 7417.</title>
        <authorList>
            <consortium name="US DOE Joint Genome Institute"/>
            <person name="Gugger M."/>
            <person name="Coursin T."/>
            <person name="Rippka R."/>
            <person name="Tandeau De Marsac N."/>
            <person name="Huntemann M."/>
            <person name="Wei C.-L."/>
            <person name="Han J."/>
            <person name="Detter J.C."/>
            <person name="Han C."/>
            <person name="Tapia R."/>
            <person name="Chen A."/>
            <person name="Kyrpides N."/>
            <person name="Mavromatis K."/>
            <person name="Markowitz V."/>
            <person name="Szeto E."/>
            <person name="Ivanova N."/>
            <person name="Pagani I."/>
            <person name="Pati A."/>
            <person name="Goodwin L."/>
            <person name="Nordberg H.P."/>
            <person name="Cantor M.N."/>
            <person name="Hua S.X."/>
            <person name="Woyke T."/>
            <person name="Kerfeld C.A."/>
        </authorList>
    </citation>
    <scope>NUCLEOTIDE SEQUENCE [LARGE SCALE GENOMIC DNA]</scope>
    <source>
        <strain evidence="1 2">PCC 7417</strain>
    </source>
</reference>
<protein>
    <submittedName>
        <fullName evidence="1">Uncharacterized protein</fullName>
    </submittedName>
</protein>
<dbReference type="AlphaFoldDB" id="K9X4N8"/>